<sequence length="107" mass="11821">MTRSDLIKAINNRIPGLSEKDTDEAVRMLLKAMTDSLTSGRRIEIRGFGAFDLNLRPSRLGRNPRTGESVEVPAKFAVHFKPGKDMKDNVNRAAQNGVPNLSQKKSA</sequence>
<evidence type="ECO:0000256" key="2">
    <source>
        <dbReference type="ARBA" id="ARBA00023125"/>
    </source>
</evidence>
<comment type="similarity">
    <text evidence="1 3">Belongs to the bacterial histone-like protein family.</text>
</comment>
<keyword evidence="2" id="KW-0238">DNA-binding</keyword>
<feature type="region of interest" description="Disordered" evidence="4">
    <location>
        <begin position="83"/>
        <end position="107"/>
    </location>
</feature>
<dbReference type="Proteomes" id="UP001297600">
    <property type="component" value="Unassembled WGS sequence"/>
</dbReference>
<dbReference type="InterPro" id="IPR000119">
    <property type="entry name" value="Hist_DNA-bd"/>
</dbReference>
<dbReference type="EMBL" id="JAKNCT010000004">
    <property type="protein sequence ID" value="MCG5030613.1"/>
    <property type="molecule type" value="Genomic_DNA"/>
</dbReference>
<gene>
    <name evidence="5" type="ORF">MAF45_04025</name>
</gene>
<proteinExistence type="inferred from homology"/>
<dbReference type="InterPro" id="IPR010992">
    <property type="entry name" value="IHF-like_DNA-bd_dom_sf"/>
</dbReference>
<comment type="caution">
    <text evidence="5">The sequence shown here is derived from an EMBL/GenBank/DDBJ whole genome shotgun (WGS) entry which is preliminary data.</text>
</comment>
<dbReference type="SMART" id="SM00411">
    <property type="entry name" value="BHL"/>
    <property type="match status" value="1"/>
</dbReference>
<dbReference type="CDD" id="cd13836">
    <property type="entry name" value="IHF_B"/>
    <property type="match status" value="1"/>
</dbReference>
<dbReference type="PRINTS" id="PR01727">
    <property type="entry name" value="DNABINDINGHU"/>
</dbReference>
<dbReference type="Gene3D" id="4.10.520.10">
    <property type="entry name" value="IHF-like DNA-binding proteins"/>
    <property type="match status" value="1"/>
</dbReference>
<reference evidence="5 6" key="1">
    <citation type="submission" date="2022-02" db="EMBL/GenBank/DDBJ databases">
        <title>Mesosutterella porci, a novel member of the family Sutterellaceae from pig feces.</title>
        <authorList>
            <person name="Wylensek D."/>
            <person name="Clavel T."/>
        </authorList>
    </citation>
    <scope>NUCLEOTIDE SEQUENCE [LARGE SCALE GENOMIC DNA]</scope>
    <source>
        <strain evidence="6">oilRF-744-wt-GAM-9</strain>
    </source>
</reference>
<dbReference type="PANTHER" id="PTHR33175:SF5">
    <property type="entry name" value="INTEGRATION HOST FACTOR SUBUNIT BETA"/>
    <property type="match status" value="1"/>
</dbReference>
<organism evidence="5 6">
    <name type="scientific">Mesosutterella porci</name>
    <dbReference type="NCBI Taxonomy" id="2915351"/>
    <lineage>
        <taxon>Bacteria</taxon>
        <taxon>Pseudomonadati</taxon>
        <taxon>Pseudomonadota</taxon>
        <taxon>Betaproteobacteria</taxon>
        <taxon>Burkholderiales</taxon>
        <taxon>Sutterellaceae</taxon>
        <taxon>Mesosutterella</taxon>
    </lineage>
</organism>
<keyword evidence="6" id="KW-1185">Reference proteome</keyword>
<evidence type="ECO:0000256" key="1">
    <source>
        <dbReference type="ARBA" id="ARBA00010529"/>
    </source>
</evidence>
<dbReference type="InterPro" id="IPR020816">
    <property type="entry name" value="Histone-like_DNA-bd_CS"/>
</dbReference>
<dbReference type="Pfam" id="PF00216">
    <property type="entry name" value="Bac_DNA_binding"/>
    <property type="match status" value="1"/>
</dbReference>
<protein>
    <submittedName>
        <fullName evidence="5">Integration host factor subunit beta</fullName>
    </submittedName>
</protein>
<dbReference type="NCBIfam" id="NF001222">
    <property type="entry name" value="PRK00199.1"/>
    <property type="match status" value="1"/>
</dbReference>
<name>A0ABS9MPS4_9BURK</name>
<dbReference type="PANTHER" id="PTHR33175">
    <property type="entry name" value="DNA-BINDING PROTEIN HU"/>
    <property type="match status" value="1"/>
</dbReference>
<evidence type="ECO:0000313" key="6">
    <source>
        <dbReference type="Proteomes" id="UP001297600"/>
    </source>
</evidence>
<evidence type="ECO:0000256" key="3">
    <source>
        <dbReference type="RuleBase" id="RU003939"/>
    </source>
</evidence>
<dbReference type="SUPFAM" id="SSF47729">
    <property type="entry name" value="IHF-like DNA-binding proteins"/>
    <property type="match status" value="1"/>
</dbReference>
<feature type="compositionally biased region" description="Polar residues" evidence="4">
    <location>
        <begin position="92"/>
        <end position="107"/>
    </location>
</feature>
<dbReference type="PROSITE" id="PS00045">
    <property type="entry name" value="HISTONE_LIKE"/>
    <property type="match status" value="1"/>
</dbReference>
<dbReference type="RefSeq" id="WP_237978402.1">
    <property type="nucleotide sequence ID" value="NZ_JAKNCT010000004.1"/>
</dbReference>
<evidence type="ECO:0000313" key="5">
    <source>
        <dbReference type="EMBL" id="MCG5030613.1"/>
    </source>
</evidence>
<accession>A0ABS9MPS4</accession>
<evidence type="ECO:0000256" key="4">
    <source>
        <dbReference type="SAM" id="MobiDB-lite"/>
    </source>
</evidence>